<dbReference type="InterPro" id="IPR053879">
    <property type="entry name" value="HYDIN_VesB_CFA65-like_Ig"/>
</dbReference>
<organism evidence="13 14">
    <name type="scientific">Hondaea fermentalgiana</name>
    <dbReference type="NCBI Taxonomy" id="2315210"/>
    <lineage>
        <taxon>Eukaryota</taxon>
        <taxon>Sar</taxon>
        <taxon>Stramenopiles</taxon>
        <taxon>Bigyra</taxon>
        <taxon>Labyrinthulomycetes</taxon>
        <taxon>Thraustochytrida</taxon>
        <taxon>Thraustochytriidae</taxon>
        <taxon>Hondaea</taxon>
    </lineage>
</organism>
<dbReference type="PANTHER" id="PTHR46127:SF1">
    <property type="entry name" value="CILIA- AND FLAGELLA-ASSOCIATED PROTEIN 65"/>
    <property type="match status" value="1"/>
</dbReference>
<evidence type="ECO:0000259" key="9">
    <source>
        <dbReference type="Pfam" id="PF24291"/>
    </source>
</evidence>
<reference evidence="13 14" key="1">
    <citation type="submission" date="2017-12" db="EMBL/GenBank/DDBJ databases">
        <title>Sequencing, de novo assembly and annotation of complete genome of a new Thraustochytrid species, strain FCC1311.</title>
        <authorList>
            <person name="Sedici K."/>
            <person name="Godart F."/>
            <person name="Aiese Cigliano R."/>
            <person name="Sanseverino W."/>
            <person name="Barakat M."/>
            <person name="Ortet P."/>
            <person name="Marechal E."/>
            <person name="Cagnac O."/>
            <person name="Amato A."/>
        </authorList>
    </citation>
    <scope>NUCLEOTIDE SEQUENCE [LARGE SCALE GENOMIC DNA]</scope>
</reference>
<dbReference type="Pfam" id="PF25249">
    <property type="entry name" value="Ig_CFAP65_7th"/>
    <property type="match status" value="1"/>
</dbReference>
<dbReference type="Pfam" id="PF24507">
    <property type="entry name" value="Ig_CFAP65_4th"/>
    <property type="match status" value="1"/>
</dbReference>
<dbReference type="InterPro" id="IPR052614">
    <property type="entry name" value="CFAP65"/>
</dbReference>
<evidence type="ECO:0000259" key="8">
    <source>
        <dbReference type="Pfam" id="PF22544"/>
    </source>
</evidence>
<dbReference type="Proteomes" id="UP000241890">
    <property type="component" value="Unassembled WGS sequence"/>
</dbReference>
<proteinExistence type="predicted"/>
<feature type="compositionally biased region" description="Low complexity" evidence="7">
    <location>
        <begin position="1622"/>
        <end position="1648"/>
    </location>
</feature>
<dbReference type="Pfam" id="PF24816">
    <property type="entry name" value="Ig_CFAP65__9th"/>
    <property type="match status" value="1"/>
</dbReference>
<dbReference type="InterPro" id="IPR056305">
    <property type="entry name" value="Ig_CFAP65_10th"/>
</dbReference>
<keyword evidence="4 13" id="KW-0282">Flagellum</keyword>
<dbReference type="InterPro" id="IPR056344">
    <property type="entry name" value="Ig_CFAP65-like_9th"/>
</dbReference>
<evidence type="ECO:0000259" key="10">
    <source>
        <dbReference type="Pfam" id="PF24507"/>
    </source>
</evidence>
<evidence type="ECO:0000256" key="1">
    <source>
        <dbReference type="ARBA" id="ARBA00004230"/>
    </source>
</evidence>
<comment type="subcellular location">
    <subcellularLocation>
        <location evidence="1">Cell projection</location>
        <location evidence="1">Cilium</location>
        <location evidence="1">Flagellum</location>
    </subcellularLocation>
    <subcellularLocation>
        <location evidence="2">Cytoplasm</location>
    </subcellularLocation>
</comment>
<accession>A0A2R5G0V0</accession>
<evidence type="ECO:0000256" key="4">
    <source>
        <dbReference type="ARBA" id="ARBA00022846"/>
    </source>
</evidence>
<evidence type="ECO:0000313" key="13">
    <source>
        <dbReference type="EMBL" id="GBG24646.1"/>
    </source>
</evidence>
<evidence type="ECO:0000313" key="14">
    <source>
        <dbReference type="Proteomes" id="UP000241890"/>
    </source>
</evidence>
<dbReference type="InterPro" id="IPR057470">
    <property type="entry name" value="Ig_CFAP65_7th"/>
</dbReference>
<feature type="compositionally biased region" description="Basic and acidic residues" evidence="7">
    <location>
        <begin position="1504"/>
        <end position="1515"/>
    </location>
</feature>
<evidence type="ECO:0000256" key="5">
    <source>
        <dbReference type="ARBA" id="ARBA00023069"/>
    </source>
</evidence>
<evidence type="ECO:0000256" key="7">
    <source>
        <dbReference type="SAM" id="MobiDB-lite"/>
    </source>
</evidence>
<protein>
    <submittedName>
        <fullName evidence="13">Cilia-and flagella-associated protein 65</fullName>
    </submittedName>
</protein>
<evidence type="ECO:0000259" key="12">
    <source>
        <dbReference type="Pfam" id="PF25249"/>
    </source>
</evidence>
<feature type="domain" description="CFAP65-like ninth Ig-like" evidence="11">
    <location>
        <begin position="1030"/>
        <end position="1213"/>
    </location>
</feature>
<feature type="domain" description="CFAP65 fourth Ig-like" evidence="10">
    <location>
        <begin position="350"/>
        <end position="434"/>
    </location>
</feature>
<dbReference type="GO" id="GO:0005737">
    <property type="term" value="C:cytoplasm"/>
    <property type="evidence" value="ECO:0007669"/>
    <property type="project" value="UniProtKB-SubCell"/>
</dbReference>
<feature type="region of interest" description="Disordered" evidence="7">
    <location>
        <begin position="1601"/>
        <end position="1652"/>
    </location>
</feature>
<dbReference type="PANTHER" id="PTHR46127">
    <property type="entry name" value="CILIA- AND FLAGELLA-ASSOCIATED PROTEIN 65"/>
    <property type="match status" value="1"/>
</dbReference>
<comment type="caution">
    <text evidence="13">The sequence shown here is derived from an EMBL/GenBank/DDBJ whole genome shotgun (WGS) entry which is preliminary data.</text>
</comment>
<feature type="domain" description="HYDIN/VesB/CFA65-like Ig-like" evidence="8">
    <location>
        <begin position="224"/>
        <end position="309"/>
    </location>
</feature>
<dbReference type="Gene3D" id="2.60.40.10">
    <property type="entry name" value="Immunoglobulins"/>
    <property type="match status" value="8"/>
</dbReference>
<evidence type="ECO:0000256" key="6">
    <source>
        <dbReference type="ARBA" id="ARBA00023273"/>
    </source>
</evidence>
<dbReference type="Pfam" id="PF22544">
    <property type="entry name" value="HYDIN_VesB_CFA65-like_Ig"/>
    <property type="match status" value="1"/>
</dbReference>
<feature type="domain" description="CFAP65 tenth Ig-like" evidence="9">
    <location>
        <begin position="1228"/>
        <end position="1343"/>
    </location>
</feature>
<dbReference type="Pfam" id="PF24291">
    <property type="entry name" value="Ig_CFAP65"/>
    <property type="match status" value="1"/>
</dbReference>
<dbReference type="GO" id="GO:0031514">
    <property type="term" value="C:motile cilium"/>
    <property type="evidence" value="ECO:0007669"/>
    <property type="project" value="UniProtKB-SubCell"/>
</dbReference>
<evidence type="ECO:0000256" key="3">
    <source>
        <dbReference type="ARBA" id="ARBA00022490"/>
    </source>
</evidence>
<feature type="compositionally biased region" description="Polar residues" evidence="7">
    <location>
        <begin position="1481"/>
        <end position="1493"/>
    </location>
</feature>
<dbReference type="EMBL" id="BEYU01000007">
    <property type="protein sequence ID" value="GBG24646.1"/>
    <property type="molecule type" value="Genomic_DNA"/>
</dbReference>
<dbReference type="InterPro" id="IPR013783">
    <property type="entry name" value="Ig-like_fold"/>
</dbReference>
<sequence>MTSQKARVPPEVFDREERVRRFGVDCGDELLWEDGTWTPGGEFVKTLVLKNVGNETIKIKYRPPETSFFSMDFPEVIALSPGMSFPVQVIFRPVRIEPYDDYIEFVIRNKKLKWTFYIPVKARLSNVSISVPEMLDFGFCPISETSVRSFEVRNTGQVTVEYEWEMQPPFQIEPSKGTIEDVQTFETTYAPIDASVVVSKALLHVSGLETSPVVFKLSGIGKYPHVSLSETRVDFGEVLPGASTDKEIMLRNQSFVPAKFSIRRVENDLPPVFDVRPGTGVVEPGQMTPLRVRYQPTALGQFSCDSYLIETPGGNVAQLDLVGLCVGPEVSAGETRVVQFGECVMKAGPSSAPTRALHLRNNAEKPVRYHFFADPHSEFEFVDPAIGEIPAKLEKAITVRFRASRPGNYYRRLFCVLQDQLPLYFDLLGTCYDDSIEGRSNRPQPLLARHIVAHRERELLGLERETPEHLLEVEHDRALRGETERASHANVFPEDDVSVACSGGISKGQLEVCEQLFKRPTQASNVVVLDADELDFGGSSSLRANADKRVLRVTNYHHAKITCGWTVNWPSQPQGADETGSKDAVQAPFAIFPDTQDISPGRTVEFRVHFRPNVDNAYFFATATAYAHLKSNRTFRLVKDKAFIPPWFLSVRLLGHTFQPGVEHFLPKVRFIAPERTDLGSETGSQVSSSKHAFDTTEAKGEYWHPIQFPVCHLGESALQTIVIENNGDTPVRFEFSNDPSECFDVMPRSGQIERGAFQIVALKCTPASVGERKFQLKCRLNGAASNTHTLALSSFCAVPTIQVAEAQDISGTDGASLEALFIKPTCLGLRSQRQVSVRNRSRVPLEFEWRVPKRFRSVLSVEPSRGLLRGNERTLVTWDFAPRALRAYEMDCVLFSRSIWPRPGIATESRSILSIHGSGSTSCVAFTEMQVDLGTVLAQASSIRDIGITNHADCEVAVKFDILGDRADYLAVSPNSLTVPARATLPVRLSFTPQKCGNFDFKVVCTCLDQGKDSGSGATCAASGAAADPSVVFEDARATASPAALWKQLDLGRLNTILSSPVTDEEVEFAQCATVPGMGRSRKDELREQLDTVCFRFTPAPHMSPTEHIHLQLRNYGKLPAEFSVQFPNDADIDIEPWADSRDPCEAEMRQAFLLDQRVFEIVPRSALLGPGEAVTVRVSYRHHVAEYEGLHRLEVLFGLTHGKQVRVKLEGQTLSGATPFAFPVARRCELSRTPIGLRDPLVQFVEIRNMGAVDARYTVDAAPLQQLLQANYGFPVLKCLTLTGTISGAGGTARLEFIFAPLEDKVYKCKLPITVESALPQDAGEASIIEIELEARGFHPDHPETECAIEPKGASSPEQQALALPGQLASTSLDVLDFGALSVSTQTTRVVFLRNHTANNIFFIWDELHPLVTSGVASMVPHRGEIAPGEFCICKLTVSASDEAKPSVLDTDFACLITSSRDVPSRESGAVTRLGTSDPLGTSFRSESRASSVRRDTRKKRQPVDHESVVGRSTAARDLRMKALGRAPPSDHALILDDDLDGLPADSSLADVRKGTAMQSPRSPGGPMSSQRIYVRIRGKIYSERDATTQGISSHLYMPPLPSNLAPQSMLGAEETSRPSTRQSTYSLSSSSSSSSCGRSRGTLSSEATRAQLPIAPEMAQANLRSAAFHPSVQAAIEAQHEALPPRFVDMLAAEGLRAKDTPVHALGTQQDALERRRIDALLKPECQELTHVVLESTLVNLIEEASRGEISLIAHKTMLFREESSEAVSPQ</sequence>
<feature type="domain" description="CFAP65 seventh Ig-like" evidence="12">
    <location>
        <begin position="820"/>
        <end position="890"/>
    </location>
</feature>
<evidence type="ECO:0000256" key="2">
    <source>
        <dbReference type="ARBA" id="ARBA00004496"/>
    </source>
</evidence>
<dbReference type="InterPro" id="IPR058536">
    <property type="entry name" value="Ig_CFAP65_4th"/>
</dbReference>
<keyword evidence="6" id="KW-0966">Cell projection</keyword>
<keyword evidence="5" id="KW-0969">Cilium</keyword>
<dbReference type="OrthoDB" id="415597at2759"/>
<feature type="region of interest" description="Disordered" evidence="7">
    <location>
        <begin position="1468"/>
        <end position="1515"/>
    </location>
</feature>
<keyword evidence="3" id="KW-0963">Cytoplasm</keyword>
<name>A0A2R5G0V0_9STRA</name>
<keyword evidence="14" id="KW-1185">Reference proteome</keyword>
<dbReference type="InParanoid" id="A0A2R5G0V0"/>
<gene>
    <name evidence="13" type="ORF">FCC1311_008652</name>
</gene>
<evidence type="ECO:0000259" key="11">
    <source>
        <dbReference type="Pfam" id="PF24816"/>
    </source>
</evidence>